<keyword evidence="4" id="KW-1185">Reference proteome</keyword>
<accession>A0ABN2ZYV7</accession>
<dbReference type="Proteomes" id="UP001501771">
    <property type="component" value="Unassembled WGS sequence"/>
</dbReference>
<name>A0ABN2ZYV7_9ACTN</name>
<dbReference type="EMBL" id="BAAAQR010000010">
    <property type="protein sequence ID" value="GAA2150415.1"/>
    <property type="molecule type" value="Genomic_DNA"/>
</dbReference>
<feature type="transmembrane region" description="Helical" evidence="1">
    <location>
        <begin position="21"/>
        <end position="45"/>
    </location>
</feature>
<comment type="caution">
    <text evidence="3">The sequence shown here is derived from an EMBL/GenBank/DDBJ whole genome shotgun (WGS) entry which is preliminary data.</text>
</comment>
<proteinExistence type="predicted"/>
<protein>
    <recommendedName>
        <fullName evidence="2">TadE-like domain-containing protein</fullName>
    </recommendedName>
</protein>
<organism evidence="3 4">
    <name type="scientific">Nocardioides koreensis</name>
    <dbReference type="NCBI Taxonomy" id="433651"/>
    <lineage>
        <taxon>Bacteria</taxon>
        <taxon>Bacillati</taxon>
        <taxon>Actinomycetota</taxon>
        <taxon>Actinomycetes</taxon>
        <taxon>Propionibacteriales</taxon>
        <taxon>Nocardioidaceae</taxon>
        <taxon>Nocardioides</taxon>
    </lineage>
</organism>
<keyword evidence="1" id="KW-1133">Transmembrane helix</keyword>
<sequence>MRNTHVLRRRRDEQGAAAVEFGLIALVLFTLLFGIIQFSLWFWAWQAGGHAARESSRVAAVNPCDSPDEAKWPGYASPIEDTGEHTLDGTPTSSTPTVDVVGPAPAKVGDTITVRVQFTSLDIGFFPWFDGAIDKSATSRVEYLPAGGCK</sequence>
<dbReference type="Pfam" id="PF07811">
    <property type="entry name" value="TadE"/>
    <property type="match status" value="1"/>
</dbReference>
<keyword evidence="1" id="KW-0472">Membrane</keyword>
<reference evidence="3 4" key="1">
    <citation type="journal article" date="2019" name="Int. J. Syst. Evol. Microbiol.">
        <title>The Global Catalogue of Microorganisms (GCM) 10K type strain sequencing project: providing services to taxonomists for standard genome sequencing and annotation.</title>
        <authorList>
            <consortium name="The Broad Institute Genomics Platform"/>
            <consortium name="The Broad Institute Genome Sequencing Center for Infectious Disease"/>
            <person name="Wu L."/>
            <person name="Ma J."/>
        </authorList>
    </citation>
    <scope>NUCLEOTIDE SEQUENCE [LARGE SCALE GENOMIC DNA]</scope>
    <source>
        <strain evidence="3 4">JCM 16022</strain>
    </source>
</reference>
<dbReference type="InterPro" id="IPR012495">
    <property type="entry name" value="TadE-like_dom"/>
</dbReference>
<keyword evidence="1" id="KW-0812">Transmembrane</keyword>
<dbReference type="RefSeq" id="WP_344154183.1">
    <property type="nucleotide sequence ID" value="NZ_BAAAQR010000010.1"/>
</dbReference>
<evidence type="ECO:0000313" key="3">
    <source>
        <dbReference type="EMBL" id="GAA2150415.1"/>
    </source>
</evidence>
<evidence type="ECO:0000259" key="2">
    <source>
        <dbReference type="Pfam" id="PF07811"/>
    </source>
</evidence>
<evidence type="ECO:0000256" key="1">
    <source>
        <dbReference type="SAM" id="Phobius"/>
    </source>
</evidence>
<feature type="domain" description="TadE-like" evidence="2">
    <location>
        <begin position="15"/>
        <end position="57"/>
    </location>
</feature>
<gene>
    <name evidence="3" type="ORF">GCM10009844_31320</name>
</gene>
<evidence type="ECO:0000313" key="4">
    <source>
        <dbReference type="Proteomes" id="UP001501771"/>
    </source>
</evidence>